<organism evidence="2 3">
    <name type="scientific">Labedella gwakjiensis</name>
    <dbReference type="NCBI Taxonomy" id="390269"/>
    <lineage>
        <taxon>Bacteria</taxon>
        <taxon>Bacillati</taxon>
        <taxon>Actinomycetota</taxon>
        <taxon>Actinomycetes</taxon>
        <taxon>Micrococcales</taxon>
        <taxon>Microbacteriaceae</taxon>
        <taxon>Labedella</taxon>
    </lineage>
</organism>
<dbReference type="Pfam" id="PF13704">
    <property type="entry name" value="Glyco_tranf_2_4"/>
    <property type="match status" value="1"/>
</dbReference>
<keyword evidence="2" id="KW-0808">Transferase</keyword>
<sequence length="385" mass="42779">MKIVMTLMVRDEADIIGPMIEHHLGQGFDTIIVTDNGSIDGTREILETFESAGRIELHHDPVHRKQQSTTVTGMARRAYTVHGADWVVNADADEFWVARRRDDSDADRSVADAFATVPDGVETFVVPVHDMIGDPAARGSGLQRLVYRDHRPVERLHEIGLFAHSSPDTVHVGSDAVNVVQGNHSVDLAGGVALEDSPVEVLHFPWRSWEQYRRKVENAGRAYEASNLTPSPNHHGMRDYRRLLEGSLFGLYIARHPSAAELEAGLERGEFVEDRRIASSSVGPDADEPIDASVVDLLRPLGEAVGRADQKNRDLIVSASTSAHEVKVLTEKAGHLEHRVGELEDQLQAARRDLSESRAETEAMRSRRIVRAVDRIADLRRRPTH</sequence>
<evidence type="ECO:0000313" key="3">
    <source>
        <dbReference type="Proteomes" id="UP000241203"/>
    </source>
</evidence>
<dbReference type="InterPro" id="IPR029044">
    <property type="entry name" value="Nucleotide-diphossugar_trans"/>
</dbReference>
<evidence type="ECO:0000313" key="2">
    <source>
        <dbReference type="EMBL" id="PSL38789.1"/>
    </source>
</evidence>
<dbReference type="SUPFAM" id="SSF53448">
    <property type="entry name" value="Nucleotide-diphospho-sugar transferases"/>
    <property type="match status" value="1"/>
</dbReference>
<reference evidence="2 3" key="1">
    <citation type="submission" date="2018-03" db="EMBL/GenBank/DDBJ databases">
        <title>Genomic Encyclopedia of Archaeal and Bacterial Type Strains, Phase II (KMG-II): from individual species to whole genera.</title>
        <authorList>
            <person name="Goeker M."/>
        </authorList>
    </citation>
    <scope>NUCLEOTIDE SEQUENCE [LARGE SCALE GENOMIC DNA]</scope>
    <source>
        <strain evidence="2 3">DSM 21548</strain>
    </source>
</reference>
<proteinExistence type="predicted"/>
<keyword evidence="1" id="KW-0175">Coiled coil</keyword>
<dbReference type="RefSeq" id="WP_243696594.1">
    <property type="nucleotide sequence ID" value="NZ_PYAU01000001.1"/>
</dbReference>
<gene>
    <name evidence="2" type="ORF">CLV49_2418</name>
</gene>
<accession>A0A2P8GXU4</accession>
<dbReference type="Proteomes" id="UP000241203">
    <property type="component" value="Unassembled WGS sequence"/>
</dbReference>
<name>A0A2P8GXU4_9MICO</name>
<dbReference type="GO" id="GO:0016740">
    <property type="term" value="F:transferase activity"/>
    <property type="evidence" value="ECO:0007669"/>
    <property type="project" value="UniProtKB-KW"/>
</dbReference>
<feature type="coiled-coil region" evidence="1">
    <location>
        <begin position="326"/>
        <end position="367"/>
    </location>
</feature>
<dbReference type="Gene3D" id="3.90.550.10">
    <property type="entry name" value="Spore Coat Polysaccharide Biosynthesis Protein SpsA, Chain A"/>
    <property type="match status" value="1"/>
</dbReference>
<dbReference type="EMBL" id="PYAU01000001">
    <property type="protein sequence ID" value="PSL38789.1"/>
    <property type="molecule type" value="Genomic_DNA"/>
</dbReference>
<comment type="caution">
    <text evidence="2">The sequence shown here is derived from an EMBL/GenBank/DDBJ whole genome shotgun (WGS) entry which is preliminary data.</text>
</comment>
<protein>
    <submittedName>
        <fullName evidence="2">Glycosyltransferase involved in cell wall biosynthesis</fullName>
    </submittedName>
</protein>
<dbReference type="AlphaFoldDB" id="A0A2P8GXU4"/>
<evidence type="ECO:0000256" key="1">
    <source>
        <dbReference type="SAM" id="Coils"/>
    </source>
</evidence>